<organism evidence="1">
    <name type="scientific">Tuwongella immobilis</name>
    <dbReference type="NCBI Taxonomy" id="692036"/>
    <lineage>
        <taxon>Bacteria</taxon>
        <taxon>Pseudomonadati</taxon>
        <taxon>Planctomycetota</taxon>
        <taxon>Planctomycetia</taxon>
        <taxon>Gemmatales</taxon>
        <taxon>Gemmataceae</taxon>
        <taxon>Tuwongella</taxon>
    </lineage>
</organism>
<dbReference type="RefSeq" id="WP_162655944.1">
    <property type="nucleotide sequence ID" value="NZ_LR593887.1"/>
</dbReference>
<proteinExistence type="predicted"/>
<dbReference type="InParanoid" id="A0A6C2YIE3"/>
<name>A0A6C2YIE3_9BACT</name>
<keyword evidence="2" id="KW-1185">Reference proteome</keyword>
<dbReference type="SUPFAM" id="SSF51294">
    <property type="entry name" value="Hedgehog/intein (Hint) domain"/>
    <property type="match status" value="1"/>
</dbReference>
<dbReference type="Pfam" id="PF07591">
    <property type="entry name" value="PT-HINT"/>
    <property type="match status" value="1"/>
</dbReference>
<accession>A0A6C2YIE3</accession>
<evidence type="ECO:0000313" key="2">
    <source>
        <dbReference type="Proteomes" id="UP000464378"/>
    </source>
</evidence>
<evidence type="ECO:0000313" key="1">
    <source>
        <dbReference type="EMBL" id="VIP00762.1"/>
    </source>
</evidence>
<protein>
    <recommendedName>
        <fullName evidence="3">Intein C-terminal splicing domain-containing protein</fullName>
    </recommendedName>
</protein>
<dbReference type="Gene3D" id="2.170.16.10">
    <property type="entry name" value="Hedgehog/Intein (Hint) domain"/>
    <property type="match status" value="1"/>
</dbReference>
<dbReference type="Proteomes" id="UP000464378">
    <property type="component" value="Chromosome"/>
</dbReference>
<dbReference type="KEGG" id="tim:GMBLW1_31980"/>
<dbReference type="InterPro" id="IPR036844">
    <property type="entry name" value="Hint_dom_sf"/>
</dbReference>
<dbReference type="EMBL" id="LR586016">
    <property type="protein sequence ID" value="VIP00762.1"/>
    <property type="molecule type" value="Genomic_DNA"/>
</dbReference>
<gene>
    <name evidence="1" type="ORF">GMBLW1_31980</name>
</gene>
<evidence type="ECO:0008006" key="3">
    <source>
        <dbReference type="Google" id="ProtNLM"/>
    </source>
</evidence>
<reference evidence="1" key="1">
    <citation type="submission" date="2019-04" db="EMBL/GenBank/DDBJ databases">
        <authorList>
            <consortium name="Science for Life Laboratories"/>
        </authorList>
    </citation>
    <scope>NUCLEOTIDE SEQUENCE</scope>
    <source>
        <strain evidence="1">MBLW1</strain>
    </source>
</reference>
<dbReference type="AlphaFoldDB" id="A0A6C2YIE3"/>
<sequence>MSGQLIETTAEHPFWVVGRGWTPVWELSKGDSLTTMSGETVSVEGVHETDRRQTVYNLRVADFHTYFVGCDEWGGSVWAHNAECAILYQRGDTWYLRGKGSNTVLKEGTVSDVRAYATANGHEITVPKAGESFSPEHRAADSQAYLDKFKPGGENYGKTPYTNEGWDNSYDGNQLRASVANEPVIDYHTQLGWGKRQVTIQTPKELGPPRKLDIADVAGKRGVEVKTGDVYLRDEIRSEIARDAWLIKERGWDITSHFAPGSTASQSVLDALKAAGIKTTGLK</sequence>
<dbReference type="EMBL" id="LR593887">
    <property type="protein sequence ID" value="VTR96942.1"/>
    <property type="molecule type" value="Genomic_DNA"/>
</dbReference>